<protein>
    <submittedName>
        <fullName evidence="3">ComF family protein</fullName>
    </submittedName>
</protein>
<proteinExistence type="inferred from homology"/>
<organism evidence="3 4">
    <name type="scientific">Falsibacillus albus</name>
    <dbReference type="NCBI Taxonomy" id="2478915"/>
    <lineage>
        <taxon>Bacteria</taxon>
        <taxon>Bacillati</taxon>
        <taxon>Bacillota</taxon>
        <taxon>Bacilli</taxon>
        <taxon>Bacillales</taxon>
        <taxon>Bacillaceae</taxon>
        <taxon>Falsibacillus</taxon>
    </lineage>
</organism>
<dbReference type="AlphaFoldDB" id="A0A3L7K461"/>
<dbReference type="InterPro" id="IPR000836">
    <property type="entry name" value="PRTase_dom"/>
</dbReference>
<evidence type="ECO:0000259" key="2">
    <source>
        <dbReference type="Pfam" id="PF00156"/>
    </source>
</evidence>
<dbReference type="SUPFAM" id="SSF53271">
    <property type="entry name" value="PRTase-like"/>
    <property type="match status" value="1"/>
</dbReference>
<dbReference type="PANTHER" id="PTHR47505">
    <property type="entry name" value="DNA UTILIZATION PROTEIN YHGH"/>
    <property type="match status" value="1"/>
</dbReference>
<evidence type="ECO:0000313" key="3">
    <source>
        <dbReference type="EMBL" id="RLQ96801.1"/>
    </source>
</evidence>
<dbReference type="Proteomes" id="UP000276770">
    <property type="component" value="Unassembled WGS sequence"/>
</dbReference>
<dbReference type="EMBL" id="RCVZ01000003">
    <property type="protein sequence ID" value="RLQ96801.1"/>
    <property type="molecule type" value="Genomic_DNA"/>
</dbReference>
<dbReference type="Gene3D" id="3.40.50.2020">
    <property type="match status" value="1"/>
</dbReference>
<reference evidence="3 4" key="1">
    <citation type="submission" date="2018-10" db="EMBL/GenBank/DDBJ databases">
        <title>Falsibacillus sp. genome draft.</title>
        <authorList>
            <person name="Shi S."/>
        </authorList>
    </citation>
    <scope>NUCLEOTIDE SEQUENCE [LARGE SCALE GENOMIC DNA]</scope>
    <source>
        <strain evidence="3 4">GY 10110</strain>
    </source>
</reference>
<gene>
    <name evidence="3" type="ORF">D9X91_06790</name>
</gene>
<dbReference type="InterPro" id="IPR029057">
    <property type="entry name" value="PRTase-like"/>
</dbReference>
<evidence type="ECO:0000256" key="1">
    <source>
        <dbReference type="ARBA" id="ARBA00008007"/>
    </source>
</evidence>
<accession>A0A3L7K461</accession>
<name>A0A3L7K461_9BACI</name>
<dbReference type="CDD" id="cd06223">
    <property type="entry name" value="PRTases_typeI"/>
    <property type="match status" value="1"/>
</dbReference>
<sequence>MNEPCLFCGREVVPVIDWNTFFHGISFEVLCEDCKKNLQKIEGGACAICSRPLAAISPEFIREEICLDCHKWEEQEEWTGVLDRNTSLFEYNDFLKEYLSRFKYRGDYVLAKGFADLIKRLIKKKIYDYIVPIPLSPERQYERGFNQSEALAKEAGLKTTSLLTRLHSEKQSKKSRQERISLQQVFQLNETASEALEEKSILLIDDIYTTGTTIRQAAKNLKEAGAKKISSLTIARST</sequence>
<keyword evidence="4" id="KW-1185">Reference proteome</keyword>
<feature type="domain" description="Phosphoribosyltransferase" evidence="2">
    <location>
        <begin position="143"/>
        <end position="235"/>
    </location>
</feature>
<dbReference type="PANTHER" id="PTHR47505:SF1">
    <property type="entry name" value="DNA UTILIZATION PROTEIN YHGH"/>
    <property type="match status" value="1"/>
</dbReference>
<comment type="similarity">
    <text evidence="1">Belongs to the ComF/GntX family.</text>
</comment>
<dbReference type="RefSeq" id="WP_121679822.1">
    <property type="nucleotide sequence ID" value="NZ_RCVZ01000003.1"/>
</dbReference>
<evidence type="ECO:0000313" key="4">
    <source>
        <dbReference type="Proteomes" id="UP000276770"/>
    </source>
</evidence>
<dbReference type="InterPro" id="IPR051910">
    <property type="entry name" value="ComF/GntX_DNA_util-trans"/>
</dbReference>
<dbReference type="Pfam" id="PF00156">
    <property type="entry name" value="Pribosyltran"/>
    <property type="match status" value="1"/>
</dbReference>
<dbReference type="OrthoDB" id="9779910at2"/>
<comment type="caution">
    <text evidence="3">The sequence shown here is derived from an EMBL/GenBank/DDBJ whole genome shotgun (WGS) entry which is preliminary data.</text>
</comment>